<accession>A0ABD1JU36</accession>
<keyword evidence="3" id="KW-0812">Transmembrane</keyword>
<evidence type="ECO:0008006" key="6">
    <source>
        <dbReference type="Google" id="ProtNLM"/>
    </source>
</evidence>
<organism evidence="4 5">
    <name type="scientific">Coilia grayii</name>
    <name type="common">Gray's grenadier anchovy</name>
    <dbReference type="NCBI Taxonomy" id="363190"/>
    <lineage>
        <taxon>Eukaryota</taxon>
        <taxon>Metazoa</taxon>
        <taxon>Chordata</taxon>
        <taxon>Craniata</taxon>
        <taxon>Vertebrata</taxon>
        <taxon>Euteleostomi</taxon>
        <taxon>Actinopterygii</taxon>
        <taxon>Neopterygii</taxon>
        <taxon>Teleostei</taxon>
        <taxon>Clupei</taxon>
        <taxon>Clupeiformes</taxon>
        <taxon>Clupeoidei</taxon>
        <taxon>Engraulidae</taxon>
        <taxon>Coilinae</taxon>
        <taxon>Coilia</taxon>
    </lineage>
</organism>
<keyword evidence="3" id="KW-0472">Membrane</keyword>
<feature type="coiled-coil region" evidence="1">
    <location>
        <begin position="312"/>
        <end position="339"/>
    </location>
</feature>
<evidence type="ECO:0000313" key="5">
    <source>
        <dbReference type="Proteomes" id="UP001591681"/>
    </source>
</evidence>
<keyword evidence="3" id="KW-1133">Transmembrane helix</keyword>
<feature type="region of interest" description="Disordered" evidence="2">
    <location>
        <begin position="375"/>
        <end position="403"/>
    </location>
</feature>
<feature type="compositionally biased region" description="Pro residues" evidence="2">
    <location>
        <begin position="381"/>
        <end position="394"/>
    </location>
</feature>
<dbReference type="Proteomes" id="UP001591681">
    <property type="component" value="Unassembled WGS sequence"/>
</dbReference>
<evidence type="ECO:0000256" key="3">
    <source>
        <dbReference type="SAM" id="Phobius"/>
    </source>
</evidence>
<evidence type="ECO:0000313" key="4">
    <source>
        <dbReference type="EMBL" id="KAL2090335.1"/>
    </source>
</evidence>
<dbReference type="PANTHER" id="PTHR21687:SF5">
    <property type="entry name" value="PLASMALEMMA VESICLE-ASSOCIATED PROTEIN"/>
    <property type="match status" value="1"/>
</dbReference>
<keyword evidence="5" id="KW-1185">Reference proteome</keyword>
<dbReference type="EMBL" id="JBHFQA010000012">
    <property type="protein sequence ID" value="KAL2090335.1"/>
    <property type="molecule type" value="Genomic_DNA"/>
</dbReference>
<dbReference type="AlphaFoldDB" id="A0ABD1JU36"/>
<protein>
    <recommendedName>
        <fullName evidence="6">Plasmalemma vesicle-associated protein</fullName>
    </recommendedName>
</protein>
<keyword evidence="1" id="KW-0175">Coiled coil</keyword>
<evidence type="ECO:0000256" key="2">
    <source>
        <dbReference type="SAM" id="MobiDB-lite"/>
    </source>
</evidence>
<reference evidence="4 5" key="1">
    <citation type="submission" date="2024-09" db="EMBL/GenBank/DDBJ databases">
        <title>A chromosome-level genome assembly of Gray's grenadier anchovy, Coilia grayii.</title>
        <authorList>
            <person name="Fu Z."/>
        </authorList>
    </citation>
    <scope>NUCLEOTIDE SEQUENCE [LARGE SCALE GENOMIC DNA]</scope>
    <source>
        <strain evidence="4">G4</strain>
        <tissue evidence="4">Muscle</tissue>
    </source>
</reference>
<feature type="transmembrane region" description="Helical" evidence="3">
    <location>
        <begin position="28"/>
        <end position="54"/>
    </location>
</feature>
<proteinExistence type="predicted"/>
<sequence>MYSTGYPRATFALQTKSIHKSKGKSCGYYMRIVFFFSSLIQTLIIVSLVLFLIYGQPEKSAEEKHVDELSDNFKRVSLDNLQLRKDKANLGATIVKMTGEKTALDKDITKLKTDLEASNNNTEMEKMKLGRCVIDKRKIEMTRSTPVQCPTLNTYVRNPFAKTDAEKHQERLIELVHKNFTLKVEDLQRDLESAVKARDECQGSAVEARKQNEELTERLKRYTQTCKEEFSKPLQGIQEVTAAFLAKIDTVFPHSHTFHLTCDKQQEQLDKIRSNCTNLSSQVESKYQAYLDGVGNTVARLMGLRSELEVHNQRLLGELQTCKGEAADLRKQSEEQKAAAELKYDKDTRAQLKDKEQLKMQLELQTLKLDLCNSKMSGLLPKPPAPKPFAPPSIPVGLPGQTG</sequence>
<dbReference type="InterPro" id="IPR009538">
    <property type="entry name" value="PV-1"/>
</dbReference>
<dbReference type="PANTHER" id="PTHR21687">
    <property type="entry name" value="PLASMALEMMA VESICLE-ASSOCIATED PROTEIN"/>
    <property type="match status" value="1"/>
</dbReference>
<gene>
    <name evidence="4" type="ORF">ACEWY4_015023</name>
</gene>
<comment type="caution">
    <text evidence="4">The sequence shown here is derived from an EMBL/GenBank/DDBJ whole genome shotgun (WGS) entry which is preliminary data.</text>
</comment>
<feature type="coiled-coil region" evidence="1">
    <location>
        <begin position="177"/>
        <end position="232"/>
    </location>
</feature>
<evidence type="ECO:0000256" key="1">
    <source>
        <dbReference type="SAM" id="Coils"/>
    </source>
</evidence>
<name>A0ABD1JU36_9TELE</name>